<dbReference type="AlphaFoldDB" id="A0ABD5L305"/>
<reference evidence="2 3" key="2">
    <citation type="submission" date="2024-05" db="EMBL/GenBank/DDBJ databases">
        <authorList>
            <person name="Zheng X."/>
        </authorList>
    </citation>
    <scope>NUCLEOTIDE SEQUENCE [LARGE SCALE GENOMIC DNA]</scope>
    <source>
        <strain evidence="2 3">C4-10</strain>
    </source>
</reference>
<sequence>MVKVYLKEHNLSYSNILFKLSSDQRVNKYLNFKSTSIEETKEFIKYVIEAEEMGTEISRVIFNEEISAVGVITLIDIDNVSKSCHLGYWLGHKHWAKGYITLAIEKMLHIAFEEIELEKVFIGARTRNIRSLKAQEKLPYISVDVGGIYPEILQSLESKEKESCTLNVVSKEDYLQYKLIKDS</sequence>
<feature type="domain" description="N-acetyltransferase" evidence="1">
    <location>
        <begin position="17"/>
        <end position="138"/>
    </location>
</feature>
<evidence type="ECO:0000313" key="3">
    <source>
        <dbReference type="Proteomes" id="UP001418804"/>
    </source>
</evidence>
<comment type="caution">
    <text evidence="2">The sequence shown here is derived from an EMBL/GenBank/DDBJ whole genome shotgun (WGS) entry which is preliminary data.</text>
</comment>
<protein>
    <submittedName>
        <fullName evidence="2">GNAT family N-acetyltransferase</fullName>
    </submittedName>
</protein>
<dbReference type="Pfam" id="PF13302">
    <property type="entry name" value="Acetyltransf_3"/>
    <property type="match status" value="1"/>
</dbReference>
<dbReference type="InterPro" id="IPR000182">
    <property type="entry name" value="GNAT_dom"/>
</dbReference>
<dbReference type="InterPro" id="IPR016181">
    <property type="entry name" value="Acyl_CoA_acyltransferase"/>
</dbReference>
<reference evidence="2 3" key="1">
    <citation type="submission" date="2024-05" db="EMBL/GenBank/DDBJ databases">
        <title>The mechanism of isolation and screening of efficient mineral weathering bacteria priestia aryabhattai c4-10 with weathered biotite.</title>
        <authorList>
            <person name="Yang S."/>
        </authorList>
    </citation>
    <scope>NUCLEOTIDE SEQUENCE [LARGE SCALE GENOMIC DNA]</scope>
    <source>
        <strain evidence="2 3">C4-10</strain>
    </source>
</reference>
<dbReference type="EMBL" id="JBDIVD010000005">
    <property type="protein sequence ID" value="MEN3156694.1"/>
    <property type="molecule type" value="Genomic_DNA"/>
</dbReference>
<name>A0ABD5L305_PRIAR</name>
<organism evidence="2 3">
    <name type="scientific">Priestia aryabhattai</name>
    <name type="common">Bacillus aryabhattai</name>
    <dbReference type="NCBI Taxonomy" id="412384"/>
    <lineage>
        <taxon>Bacteria</taxon>
        <taxon>Bacillati</taxon>
        <taxon>Bacillota</taxon>
        <taxon>Bacilli</taxon>
        <taxon>Bacillales</taxon>
        <taxon>Bacillaceae</taxon>
        <taxon>Priestia</taxon>
    </lineage>
</organism>
<dbReference type="PANTHER" id="PTHR43792:SF1">
    <property type="entry name" value="N-ACETYLTRANSFERASE DOMAIN-CONTAINING PROTEIN"/>
    <property type="match status" value="1"/>
</dbReference>
<proteinExistence type="predicted"/>
<dbReference type="SUPFAM" id="SSF55729">
    <property type="entry name" value="Acyl-CoA N-acyltransferases (Nat)"/>
    <property type="match status" value="1"/>
</dbReference>
<dbReference type="PANTHER" id="PTHR43792">
    <property type="entry name" value="GNAT FAMILY, PUTATIVE (AFU_ORTHOLOGUE AFUA_3G00765)-RELATED-RELATED"/>
    <property type="match status" value="1"/>
</dbReference>
<dbReference type="Proteomes" id="UP001418804">
    <property type="component" value="Unassembled WGS sequence"/>
</dbReference>
<dbReference type="RefSeq" id="WP_289579024.1">
    <property type="nucleotide sequence ID" value="NZ_CP128553.1"/>
</dbReference>
<dbReference type="Gene3D" id="3.40.630.30">
    <property type="match status" value="1"/>
</dbReference>
<accession>A0ABD5L305</accession>
<dbReference type="InterPro" id="IPR051531">
    <property type="entry name" value="N-acetyltransferase"/>
</dbReference>
<evidence type="ECO:0000313" key="2">
    <source>
        <dbReference type="EMBL" id="MEN3156694.1"/>
    </source>
</evidence>
<evidence type="ECO:0000259" key="1">
    <source>
        <dbReference type="Pfam" id="PF13302"/>
    </source>
</evidence>
<gene>
    <name evidence="2" type="ORF">ABDD91_28130</name>
</gene>